<protein>
    <submittedName>
        <fullName evidence="2">Uncharacterized protein</fullName>
    </submittedName>
</protein>
<keyword evidence="3" id="KW-1185">Reference proteome</keyword>
<dbReference type="RefSeq" id="WP_091983716.1">
    <property type="nucleotide sequence ID" value="NZ_FOLO01000015.1"/>
</dbReference>
<proteinExistence type="predicted"/>
<evidence type="ECO:0000313" key="2">
    <source>
        <dbReference type="EMBL" id="SFC68229.1"/>
    </source>
</evidence>
<organism evidence="2 3">
    <name type="scientific">Pseudoalteromonas denitrificans DSM 6059</name>
    <dbReference type="NCBI Taxonomy" id="1123010"/>
    <lineage>
        <taxon>Bacteria</taxon>
        <taxon>Pseudomonadati</taxon>
        <taxon>Pseudomonadota</taxon>
        <taxon>Gammaproteobacteria</taxon>
        <taxon>Alteromonadales</taxon>
        <taxon>Pseudoalteromonadaceae</taxon>
        <taxon>Pseudoalteromonas</taxon>
    </lineage>
</organism>
<reference evidence="2 3" key="1">
    <citation type="submission" date="2016-10" db="EMBL/GenBank/DDBJ databases">
        <authorList>
            <person name="de Groot N.N."/>
        </authorList>
    </citation>
    <scope>NUCLEOTIDE SEQUENCE [LARGE SCALE GENOMIC DNA]</scope>
    <source>
        <strain evidence="2 3">DSM 6059</strain>
    </source>
</reference>
<dbReference type="Proteomes" id="UP000198862">
    <property type="component" value="Unassembled WGS sequence"/>
</dbReference>
<gene>
    <name evidence="2" type="ORF">SAMN02745724_02261</name>
</gene>
<evidence type="ECO:0000256" key="1">
    <source>
        <dbReference type="SAM" id="MobiDB-lite"/>
    </source>
</evidence>
<feature type="region of interest" description="Disordered" evidence="1">
    <location>
        <begin position="1"/>
        <end position="27"/>
    </location>
</feature>
<accession>A0A1I1L5C8</accession>
<name>A0A1I1L5C8_9GAMM</name>
<sequence length="71" mass="7503">MQAYDKQGLSALVHKKNQTMNSSQNTSKSSLLSAKVISLSQAALISGGARLTARLNPMRGGGVLPDKKSFL</sequence>
<feature type="compositionally biased region" description="Low complexity" evidence="1">
    <location>
        <begin position="18"/>
        <end position="27"/>
    </location>
</feature>
<dbReference type="AlphaFoldDB" id="A0A1I1L5C8"/>
<evidence type="ECO:0000313" key="3">
    <source>
        <dbReference type="Proteomes" id="UP000198862"/>
    </source>
</evidence>
<dbReference type="EMBL" id="FOLO01000015">
    <property type="protein sequence ID" value="SFC68229.1"/>
    <property type="molecule type" value="Genomic_DNA"/>
</dbReference>